<organism evidence="2 3">
    <name type="scientific">Haliscomenobacter hydrossis (strain ATCC 27775 / DSM 1100 / LMG 10767 / O)</name>
    <dbReference type="NCBI Taxonomy" id="760192"/>
    <lineage>
        <taxon>Bacteria</taxon>
        <taxon>Pseudomonadati</taxon>
        <taxon>Bacteroidota</taxon>
        <taxon>Saprospiria</taxon>
        <taxon>Saprospirales</taxon>
        <taxon>Haliscomenobacteraceae</taxon>
        <taxon>Haliscomenobacter</taxon>
    </lineage>
</organism>
<feature type="chain" id="PRO_5003316546" evidence="1">
    <location>
        <begin position="24"/>
        <end position="310"/>
    </location>
</feature>
<evidence type="ECO:0000313" key="2">
    <source>
        <dbReference type="EMBL" id="AEE52150.1"/>
    </source>
</evidence>
<dbReference type="InterPro" id="IPR049511">
    <property type="entry name" value="PGH-like_rpt"/>
</dbReference>
<reference key="2">
    <citation type="submission" date="2011-04" db="EMBL/GenBank/DDBJ databases">
        <title>Complete sequence of chromosome of Haliscomenobacter hydrossis DSM 1100.</title>
        <authorList>
            <consortium name="US DOE Joint Genome Institute (JGI-PGF)"/>
            <person name="Lucas S."/>
            <person name="Han J."/>
            <person name="Lapidus A."/>
            <person name="Bruce D."/>
            <person name="Goodwin L."/>
            <person name="Pitluck S."/>
            <person name="Peters L."/>
            <person name="Kyrpides N."/>
            <person name="Mavromatis K."/>
            <person name="Ivanova N."/>
            <person name="Ovchinnikova G."/>
            <person name="Pagani I."/>
            <person name="Daligault H."/>
            <person name="Detter J.C."/>
            <person name="Han C."/>
            <person name="Land M."/>
            <person name="Hauser L."/>
            <person name="Markowitz V."/>
            <person name="Cheng J.-F."/>
            <person name="Hugenholtz P."/>
            <person name="Woyke T."/>
            <person name="Wu D."/>
            <person name="Verbarg S."/>
            <person name="Frueling A."/>
            <person name="Brambilla E."/>
            <person name="Klenk H.-P."/>
            <person name="Eisen J.A."/>
        </authorList>
    </citation>
    <scope>NUCLEOTIDE SEQUENCE</scope>
    <source>
        <strain>DSM 1100</strain>
    </source>
</reference>
<keyword evidence="3" id="KW-1185">Reference proteome</keyword>
<proteinExistence type="predicted"/>
<gene>
    <name evidence="2" type="ordered locus">Halhy_4306</name>
</gene>
<accession>F4L774</accession>
<dbReference type="HOGENOM" id="CLU_896489_0_0_10"/>
<evidence type="ECO:0000313" key="3">
    <source>
        <dbReference type="Proteomes" id="UP000008461"/>
    </source>
</evidence>
<dbReference type="Proteomes" id="UP000008461">
    <property type="component" value="Chromosome"/>
</dbReference>
<dbReference type="KEGG" id="hhy:Halhy_4306"/>
<sequence length="310" mass="34238">MKHFFWSKSFFCALLIVAPFALSAQITKVVGGDYITLMGIPENQIAAQANLYIGQGYMPVFVDAMYFEGKPPAGSSRAASTGIIATMILKKKPAPRMQVQLAQYNSSNNFVAQYAATEAQGWFIINQDAYLGTDNKEHYLAIWVKGNAADWGIVVDAGPVLHQSKFDQLSGLGYKMINRAYHRQPAIGNPAEVNGAVHATSLYIKQSNAISSRSNLPYHEYAKLCLDMKAQGFVLTYLDIHDGGYSPIFTKNPGFTPFSAFPGHKQSSATVKQVIEQKSLEGYYPLFVICDSNKQEHTNPQYAVWLVKAN</sequence>
<feature type="signal peptide" evidence="1">
    <location>
        <begin position="1"/>
        <end position="23"/>
    </location>
</feature>
<dbReference type="RefSeq" id="WP_013766688.1">
    <property type="nucleotide sequence ID" value="NC_015510.1"/>
</dbReference>
<protein>
    <submittedName>
        <fullName evidence="2">Uncharacterized protein</fullName>
    </submittedName>
</protein>
<evidence type="ECO:0000256" key="1">
    <source>
        <dbReference type="SAM" id="SignalP"/>
    </source>
</evidence>
<dbReference type="AlphaFoldDB" id="F4L774"/>
<dbReference type="EMBL" id="CP002691">
    <property type="protein sequence ID" value="AEE52150.1"/>
    <property type="molecule type" value="Genomic_DNA"/>
</dbReference>
<keyword evidence="1" id="KW-0732">Signal</keyword>
<dbReference type="Pfam" id="PF17660">
    <property type="entry name" value="BTRD1"/>
    <property type="match status" value="1"/>
</dbReference>
<name>F4L774_HALH1</name>
<dbReference type="OrthoDB" id="2851198at2"/>
<dbReference type="STRING" id="760192.Halhy_4306"/>
<reference evidence="2 3" key="1">
    <citation type="journal article" date="2011" name="Stand. Genomic Sci.">
        <title>Complete genome sequence of Haliscomenobacter hydrossis type strain (O).</title>
        <authorList>
            <consortium name="US DOE Joint Genome Institute (JGI-PGF)"/>
            <person name="Daligault H."/>
            <person name="Lapidus A."/>
            <person name="Zeytun A."/>
            <person name="Nolan M."/>
            <person name="Lucas S."/>
            <person name="Del Rio T.G."/>
            <person name="Tice H."/>
            <person name="Cheng J.F."/>
            <person name="Tapia R."/>
            <person name="Han C."/>
            <person name="Goodwin L."/>
            <person name="Pitluck S."/>
            <person name="Liolios K."/>
            <person name="Pagani I."/>
            <person name="Ivanova N."/>
            <person name="Huntemann M."/>
            <person name="Mavromatis K."/>
            <person name="Mikhailova N."/>
            <person name="Pati A."/>
            <person name="Chen A."/>
            <person name="Palaniappan K."/>
            <person name="Land M."/>
            <person name="Hauser L."/>
            <person name="Brambilla E.M."/>
            <person name="Rohde M."/>
            <person name="Verbarg S."/>
            <person name="Goker M."/>
            <person name="Bristow J."/>
            <person name="Eisen J.A."/>
            <person name="Markowitz V."/>
            <person name="Hugenholtz P."/>
            <person name="Kyrpides N.C."/>
            <person name="Klenk H.P."/>
            <person name="Woyke T."/>
        </authorList>
    </citation>
    <scope>NUCLEOTIDE SEQUENCE [LARGE SCALE GENOMIC DNA]</scope>
    <source>
        <strain evidence="3">ATCC 27775 / DSM 1100 / LMG 10767 / O</strain>
    </source>
</reference>